<dbReference type="Pfam" id="PF20705">
    <property type="entry name" value="DUF6821"/>
    <property type="match status" value="1"/>
</dbReference>
<evidence type="ECO:0000259" key="2">
    <source>
        <dbReference type="Pfam" id="PF20705"/>
    </source>
</evidence>
<dbReference type="InterPro" id="IPR040304">
    <property type="entry name" value="ATG8-IP-1/2"/>
</dbReference>
<protein>
    <recommendedName>
        <fullName evidence="2">DUF6821 domain-containing protein</fullName>
    </recommendedName>
</protein>
<feature type="region of interest" description="Disordered" evidence="1">
    <location>
        <begin position="289"/>
        <end position="312"/>
    </location>
</feature>
<keyword evidence="4" id="KW-1185">Reference proteome</keyword>
<feature type="compositionally biased region" description="Low complexity" evidence="1">
    <location>
        <begin position="29"/>
        <end position="43"/>
    </location>
</feature>
<dbReference type="PANTHER" id="PTHR34797">
    <property type="entry name" value="ATG8-INTERACTING PROTEIN 2"/>
    <property type="match status" value="1"/>
</dbReference>
<dbReference type="PANTHER" id="PTHR34797:SF1">
    <property type="entry name" value="ATG8-INTERACTING PROTEIN 2"/>
    <property type="match status" value="1"/>
</dbReference>
<organism evidence="3 4">
    <name type="scientific">Sphagnum jensenii</name>
    <dbReference type="NCBI Taxonomy" id="128206"/>
    <lineage>
        <taxon>Eukaryota</taxon>
        <taxon>Viridiplantae</taxon>
        <taxon>Streptophyta</taxon>
        <taxon>Embryophyta</taxon>
        <taxon>Bryophyta</taxon>
        <taxon>Sphagnophytina</taxon>
        <taxon>Sphagnopsida</taxon>
        <taxon>Sphagnales</taxon>
        <taxon>Sphagnaceae</taxon>
        <taxon>Sphagnum</taxon>
    </lineage>
</organism>
<feature type="domain" description="DUF6821" evidence="2">
    <location>
        <begin position="283"/>
        <end position="414"/>
    </location>
</feature>
<reference evidence="3 4" key="1">
    <citation type="submission" date="2024-02" db="EMBL/GenBank/DDBJ databases">
        <authorList>
            <consortium name="ELIXIR-Norway"/>
            <consortium name="Elixir Norway"/>
        </authorList>
    </citation>
    <scope>NUCLEOTIDE SEQUENCE [LARGE SCALE GENOMIC DNA]</scope>
</reference>
<evidence type="ECO:0000313" key="3">
    <source>
        <dbReference type="EMBL" id="CAK9256294.1"/>
    </source>
</evidence>
<name>A0ABP0VPA5_9BRYO</name>
<proteinExistence type="predicted"/>
<feature type="compositionally biased region" description="Acidic residues" evidence="1">
    <location>
        <begin position="132"/>
        <end position="141"/>
    </location>
</feature>
<feature type="compositionally biased region" description="Low complexity" evidence="1">
    <location>
        <begin position="1"/>
        <end position="10"/>
    </location>
</feature>
<evidence type="ECO:0000256" key="1">
    <source>
        <dbReference type="SAM" id="MobiDB-lite"/>
    </source>
</evidence>
<feature type="region of interest" description="Disordered" evidence="1">
    <location>
        <begin position="1"/>
        <end position="152"/>
    </location>
</feature>
<dbReference type="InterPro" id="IPR049224">
    <property type="entry name" value="DUF6821"/>
</dbReference>
<evidence type="ECO:0000313" key="4">
    <source>
        <dbReference type="Proteomes" id="UP001497444"/>
    </source>
</evidence>
<feature type="compositionally biased region" description="Basic and acidic residues" evidence="1">
    <location>
        <begin position="295"/>
        <end position="305"/>
    </location>
</feature>
<accession>A0ABP0VPA5</accession>
<gene>
    <name evidence="3" type="ORF">CSSPJE1EN1_LOCUS1772</name>
</gene>
<dbReference type="Proteomes" id="UP001497444">
    <property type="component" value="Chromosome 1"/>
</dbReference>
<dbReference type="EMBL" id="OZ020096">
    <property type="protein sequence ID" value="CAK9256294.1"/>
    <property type="molecule type" value="Genomic_DNA"/>
</dbReference>
<sequence>MGGDSSSNSGSGSGSDDGGGRGHEWEVVSLSLSSHSLSASTSLDAGTGQGGNGVDTFATALHSGYFLCSPRSSSSPEAAGHESLSNKNGEERPSITEPDPDDGEEKKKKTEETASEGSDVGLREEASPATQDTDEMEEEHDGETTRRRRRRDALLPVVARSCASQMQQPELSGMEWLTPMTTAVDYEQDEMGRASILYGLASDSKAGAEPDFGQAGPLLGSCLSSPSSPTIVSRSNSTQLLLREEVFHGEVDEGDENKAPACLVEEEVPSLAGLERDIFGENSGFEFADSGEGVDSQKMETEDTTKSPAPLLGDTCDEQTYEAWWKRQTALWYVQARQANTLWSIALAATVMGLVIIGHRWQHERYQNQQLRLQLCSKDEKISQLGFQIARLKEALSGRRRVPVLRTSSSYSSFLDRL</sequence>